<dbReference type="Pfam" id="PF11899">
    <property type="entry name" value="DUF3419"/>
    <property type="match status" value="1"/>
</dbReference>
<keyword evidence="1" id="KW-0472">Membrane</keyword>
<dbReference type="Proteomes" id="UP001378960">
    <property type="component" value="Unassembled WGS sequence"/>
</dbReference>
<evidence type="ECO:0000313" key="2">
    <source>
        <dbReference type="EMBL" id="GMM43719.1"/>
    </source>
</evidence>
<dbReference type="Gene3D" id="3.40.50.150">
    <property type="entry name" value="Vaccinia Virus protein VP39"/>
    <property type="match status" value="1"/>
</dbReference>
<evidence type="ECO:0000256" key="1">
    <source>
        <dbReference type="SAM" id="Phobius"/>
    </source>
</evidence>
<dbReference type="SUPFAM" id="SSF53335">
    <property type="entry name" value="S-adenosyl-L-methionine-dependent methyltransferases"/>
    <property type="match status" value="1"/>
</dbReference>
<keyword evidence="1" id="KW-0812">Transmembrane</keyword>
<keyword evidence="3" id="KW-1185">Reference proteome</keyword>
<organism evidence="2 3">
    <name type="scientific">Pichia kluyveri</name>
    <name type="common">Yeast</name>
    <dbReference type="NCBI Taxonomy" id="36015"/>
    <lineage>
        <taxon>Eukaryota</taxon>
        <taxon>Fungi</taxon>
        <taxon>Dikarya</taxon>
        <taxon>Ascomycota</taxon>
        <taxon>Saccharomycotina</taxon>
        <taxon>Pichiomycetes</taxon>
        <taxon>Pichiales</taxon>
        <taxon>Pichiaceae</taxon>
        <taxon>Pichia</taxon>
    </lineage>
</organism>
<keyword evidence="1" id="KW-1133">Transmembrane helix</keyword>
<evidence type="ECO:0008006" key="4">
    <source>
        <dbReference type="Google" id="ProtNLM"/>
    </source>
</evidence>
<gene>
    <name evidence="2" type="ORF">DAPK24_002940</name>
</gene>
<reference evidence="2 3" key="1">
    <citation type="journal article" date="2023" name="Elife">
        <title>Identification of key yeast species and microbe-microbe interactions impacting larval growth of Drosophila in the wild.</title>
        <authorList>
            <person name="Mure A."/>
            <person name="Sugiura Y."/>
            <person name="Maeda R."/>
            <person name="Honda K."/>
            <person name="Sakurai N."/>
            <person name="Takahashi Y."/>
            <person name="Watada M."/>
            <person name="Katoh T."/>
            <person name="Gotoh A."/>
            <person name="Gotoh Y."/>
            <person name="Taniguchi I."/>
            <person name="Nakamura K."/>
            <person name="Hayashi T."/>
            <person name="Katayama T."/>
            <person name="Uemura T."/>
            <person name="Hattori Y."/>
        </authorList>
    </citation>
    <scope>NUCLEOTIDE SEQUENCE [LARGE SCALE GENOMIC DNA]</scope>
    <source>
        <strain evidence="2 3">PK-24</strain>
    </source>
</reference>
<comment type="caution">
    <text evidence="2">The sequence shown here is derived from an EMBL/GenBank/DDBJ whole genome shotgun (WGS) entry which is preliminary data.</text>
</comment>
<dbReference type="Pfam" id="PF13489">
    <property type="entry name" value="Methyltransf_23"/>
    <property type="match status" value="1"/>
</dbReference>
<dbReference type="EMBL" id="BTGB01000001">
    <property type="protein sequence ID" value="GMM43719.1"/>
    <property type="molecule type" value="Genomic_DNA"/>
</dbReference>
<dbReference type="InterPro" id="IPR021829">
    <property type="entry name" value="DUF3419"/>
</dbReference>
<dbReference type="InterPro" id="IPR029063">
    <property type="entry name" value="SAM-dependent_MTases_sf"/>
</dbReference>
<dbReference type="AlphaFoldDB" id="A0AAV5QWZ6"/>
<dbReference type="CDD" id="cd02440">
    <property type="entry name" value="AdoMet_MTases"/>
    <property type="match status" value="1"/>
</dbReference>
<accession>A0AAV5QWZ6</accession>
<evidence type="ECO:0000313" key="3">
    <source>
        <dbReference type="Proteomes" id="UP001378960"/>
    </source>
</evidence>
<sequence>MEFLNTSSLKDSFVSATDNIYYPKYSLSILSTLIVFLLAISIYNSSAKTLLLFAYHCFIAPFTGKSKEKSKNSNGQQSALESFYENQANIYDSTRTFLLKGREQSLELAVSHLSKKKDLVWVDVGGGTGWNVEYMNTILDLSTHFKAIYIIDLSPSLLNIAKERFGKLNIKNVHCILEDACTFQIPYDSIDLITLSYSLSMIPTFHSTIDHLNNYLHKDGLICCVDFGVQSDQTTIGRVNTVGGLKNRHIPWVFRTFWRTWFEADRVFLDPARRDYLEYRFGTLKSLNLSNKALGNIPYYIWLGCDKDRSPALLHRVNALATESPYLAPQDLIDTNNNNNDLKTSKGHEAAINNQIRNLPYPSLYYQEDIYRVYYDELRPEYNQFNNQYIYAFTWEDPREDHNILNFTKDDVVLAITSAGDNVLSYAALKNPPRRIHCVDLNPSQGHLMELKLASFKSLSKDEIWQMFGMGKINNFTDLLINKLSPHMSSNAFQYWYENGAKTFDPNGKGLYDTGFSKWAIRMASYLFSLTGIKKDIDNLCNAETMDEQLKIWSSKIKPTLLNPIVSKLLVGNPLFLWKALGVPANQASLMGPSVLKYVKDTFEPMVNRSLVSTDNYFYYLCLQGHYAKNNCPDYLSNNAYKSFTRKENNPLDNIRIHTDFLNDVFARLTTGSITIAIIMDHMDWFSKDGIDADAEISALYQALAPNGRVMLRSAASKPWYIANFEKIGFTCEPHGIRTPTESIDRVNMYASTWVCTKRCKKRNMSTLEL</sequence>
<name>A0AAV5QWZ6_PICKL</name>
<proteinExistence type="predicted"/>
<dbReference type="PANTHER" id="PTHR47473">
    <property type="entry name" value="BTA1P"/>
    <property type="match status" value="1"/>
</dbReference>
<dbReference type="PANTHER" id="PTHR47473:SF1">
    <property type="entry name" value="METHYLTRANSFERASE DOMAIN-CONTAINING PROTEIN"/>
    <property type="match status" value="1"/>
</dbReference>
<protein>
    <recommendedName>
        <fullName evidence="4">Methyltransferase domain-containing protein</fullName>
    </recommendedName>
</protein>
<feature type="transmembrane region" description="Helical" evidence="1">
    <location>
        <begin position="20"/>
        <end position="40"/>
    </location>
</feature>